<dbReference type="Proteomes" id="UP001057381">
    <property type="component" value="Chromosome"/>
</dbReference>
<evidence type="ECO:0000256" key="6">
    <source>
        <dbReference type="ARBA" id="ARBA00016163"/>
    </source>
</evidence>
<protein>
    <recommendedName>
        <fullName evidence="6">4,4'-diapophytoene synthase</fullName>
        <ecNumber evidence="5">2.5.1.96</ecNumber>
    </recommendedName>
    <alternativeName>
        <fullName evidence="9">C30 carotenoid synthase</fullName>
    </alternativeName>
    <alternativeName>
        <fullName evidence="10">Dehydrosqualene synthase</fullName>
    </alternativeName>
</protein>
<reference evidence="11 13" key="1">
    <citation type="submission" date="2019-09" db="EMBL/GenBank/DDBJ databases">
        <authorList>
            <person name="Mazhar S."/>
            <person name="Altermann E."/>
            <person name="Hill C."/>
            <person name="Mcauliffe O."/>
        </authorList>
    </citation>
    <scope>NUCLEOTIDE SEQUENCE [LARGE SCALE GENOMIC DNA]</scope>
    <source>
        <strain evidence="11 13">ATCC 51831</strain>
    </source>
</reference>
<dbReference type="EC" id="2.5.1.96" evidence="5"/>
<organism evidence="12 14">
    <name type="scientific">Macrococcus equipercicus</name>
    <dbReference type="NCBI Taxonomy" id="69967"/>
    <lineage>
        <taxon>Bacteria</taxon>
        <taxon>Bacillati</taxon>
        <taxon>Bacillota</taxon>
        <taxon>Bacilli</taxon>
        <taxon>Bacillales</taxon>
        <taxon>Staphylococcaceae</taxon>
        <taxon>Macrococcus</taxon>
    </lineage>
</organism>
<dbReference type="InterPro" id="IPR019845">
    <property type="entry name" value="Squalene/phytoene_synthase_CS"/>
</dbReference>
<dbReference type="CDD" id="cd00683">
    <property type="entry name" value="Trans_IPPS_HH"/>
    <property type="match status" value="1"/>
</dbReference>
<keyword evidence="13" id="KW-1185">Reference proteome</keyword>
<dbReference type="OrthoDB" id="9787280at2"/>
<keyword evidence="8" id="KW-0125">Carotenoid biosynthesis</keyword>
<dbReference type="EMBL" id="SCWC02000003">
    <property type="protein sequence ID" value="KAA1039593.1"/>
    <property type="molecule type" value="Genomic_DNA"/>
</dbReference>
<dbReference type="RefSeq" id="WP_149458987.1">
    <property type="nucleotide sequence ID" value="NZ_CP073809.1"/>
</dbReference>
<evidence type="ECO:0000256" key="3">
    <source>
        <dbReference type="ARBA" id="ARBA00004677"/>
    </source>
</evidence>
<reference evidence="12" key="2">
    <citation type="submission" date="2021-04" db="EMBL/GenBank/DDBJ databases">
        <title>Complete Genome Sequences of Macrococcus spp. from dog and cattle.</title>
        <authorList>
            <person name="Schwendener S."/>
            <person name="Perreten V."/>
        </authorList>
    </citation>
    <scope>NUCLEOTIDE SEQUENCE</scope>
    <source>
        <strain evidence="12">Epi0143-OL</strain>
    </source>
</reference>
<dbReference type="SFLD" id="SFLDS00005">
    <property type="entry name" value="Isoprenoid_Synthase_Type_I"/>
    <property type="match status" value="1"/>
</dbReference>
<dbReference type="SFLD" id="SFLDG01212">
    <property type="entry name" value="Phytoene_synthase_like"/>
    <property type="match status" value="1"/>
</dbReference>
<dbReference type="InterPro" id="IPR002060">
    <property type="entry name" value="Squ/phyt_synthse"/>
</dbReference>
<dbReference type="GO" id="GO:0051996">
    <property type="term" value="F:squalene synthase [NAD(P)H] activity"/>
    <property type="evidence" value="ECO:0007669"/>
    <property type="project" value="InterPro"/>
</dbReference>
<evidence type="ECO:0000256" key="5">
    <source>
        <dbReference type="ARBA" id="ARBA00012627"/>
    </source>
</evidence>
<dbReference type="SFLD" id="SFLDG01018">
    <property type="entry name" value="Squalene/Phytoene_Synthase_Lik"/>
    <property type="match status" value="1"/>
</dbReference>
<evidence type="ECO:0000313" key="13">
    <source>
        <dbReference type="Proteomes" id="UP000295735"/>
    </source>
</evidence>
<dbReference type="PANTHER" id="PTHR31480">
    <property type="entry name" value="BIFUNCTIONAL LYCOPENE CYCLASE/PHYTOENE SYNTHASE"/>
    <property type="match status" value="1"/>
</dbReference>
<proteinExistence type="inferred from homology"/>
<evidence type="ECO:0000256" key="2">
    <source>
        <dbReference type="ARBA" id="ARBA00002144"/>
    </source>
</evidence>
<keyword evidence="7" id="KW-0808">Transferase</keyword>
<dbReference type="Gene3D" id="1.10.600.10">
    <property type="entry name" value="Farnesyl Diphosphate Synthase"/>
    <property type="match status" value="1"/>
</dbReference>
<dbReference type="KEGG" id="mequ:KFV11_00690"/>
<dbReference type="GO" id="GO:0016117">
    <property type="term" value="P:carotenoid biosynthetic process"/>
    <property type="evidence" value="ECO:0007669"/>
    <property type="project" value="UniProtKB-KW"/>
</dbReference>
<evidence type="ECO:0000256" key="1">
    <source>
        <dbReference type="ARBA" id="ARBA00000746"/>
    </source>
</evidence>
<dbReference type="SUPFAM" id="SSF48576">
    <property type="entry name" value="Terpenoid synthases"/>
    <property type="match status" value="1"/>
</dbReference>
<gene>
    <name evidence="11" type="ORF">ERX35_005835</name>
    <name evidence="12" type="ORF">KFV11_00690</name>
</gene>
<dbReference type="EMBL" id="CP073809">
    <property type="protein sequence ID" value="UTH13923.1"/>
    <property type="molecule type" value="Genomic_DNA"/>
</dbReference>
<comment type="function">
    <text evidence="2">Involved in the biosynthesis of the yellow-orange carotenoid staphyloxanthin, which plays a role in the virulence via its protective function against oxidative stress. Catalyzes the head-to-head condensation of two molecules of farnesyl diphosphate (FPP) into the colorless C(30) carotenoid 4,4'-diapophytoene (dehydrosqualene).</text>
</comment>
<dbReference type="AlphaFoldDB" id="A0A9Q9BLU4"/>
<sequence>MDRNKLNKDYEYCQKVIKQHSKSFYYAFKELPAEDANAVYAVYAFCRFADDVVDEAESIEQSISGLNRLKEDLKRFAAGAEINHPMWRALRDVHTRYSLDLEMFTWQLAGQEQDINFRQPDTLADLIDYSVKVAGSVGRMLLPILARHPNEAMKKEAEQLGVAMQITNILRDVGEDYREHQRIYIPVEVVEKYGCARAIEEGKANSAFIEMWEYLACYAEDIYDKFYHSIKYYNKEGQLPLLLSAMVYRAILDEVRANQYDCLTCRNKVSLANKLMIRNRAVTYLSGLQKGETL</sequence>
<dbReference type="Proteomes" id="UP000295735">
    <property type="component" value="Unassembled WGS sequence"/>
</dbReference>
<comment type="pathway">
    <text evidence="3">Carotenoid biosynthesis; staphyloxanthin biosynthesis; staphyloxanthin from farnesyl diphosphate: step 1/5.</text>
</comment>
<name>A0A9Q9BLU4_9STAP</name>
<evidence type="ECO:0000256" key="10">
    <source>
        <dbReference type="ARBA" id="ARBA00032389"/>
    </source>
</evidence>
<evidence type="ECO:0000313" key="11">
    <source>
        <dbReference type="EMBL" id="KAA1039593.1"/>
    </source>
</evidence>
<dbReference type="InterPro" id="IPR008949">
    <property type="entry name" value="Isoprenoid_synthase_dom_sf"/>
</dbReference>
<evidence type="ECO:0000313" key="12">
    <source>
        <dbReference type="EMBL" id="UTH13923.1"/>
    </source>
</evidence>
<evidence type="ECO:0000256" key="4">
    <source>
        <dbReference type="ARBA" id="ARBA00009720"/>
    </source>
</evidence>
<dbReference type="InterPro" id="IPR033904">
    <property type="entry name" value="Trans_IPPS_HH"/>
</dbReference>
<evidence type="ECO:0000256" key="7">
    <source>
        <dbReference type="ARBA" id="ARBA00022679"/>
    </source>
</evidence>
<accession>A0A9Q9BLU4</accession>
<evidence type="ECO:0000313" key="14">
    <source>
        <dbReference type="Proteomes" id="UP001057381"/>
    </source>
</evidence>
<dbReference type="InterPro" id="IPR044843">
    <property type="entry name" value="Trans_IPPS_bact-type"/>
</dbReference>
<comment type="similarity">
    <text evidence="4">Belongs to the phytoene/squalene synthase family. CrtM subfamily.</text>
</comment>
<dbReference type="Pfam" id="PF00494">
    <property type="entry name" value="SQS_PSY"/>
    <property type="match status" value="1"/>
</dbReference>
<dbReference type="GO" id="GO:0004311">
    <property type="term" value="F:geranylgeranyl diphosphate synthase activity"/>
    <property type="evidence" value="ECO:0007669"/>
    <property type="project" value="InterPro"/>
</dbReference>
<evidence type="ECO:0000256" key="8">
    <source>
        <dbReference type="ARBA" id="ARBA00022746"/>
    </source>
</evidence>
<comment type="catalytic activity">
    <reaction evidence="1">
        <text>2 (2E,6E)-farnesyl diphosphate = 15-cis-4,4'-diapophytoene + 2 diphosphate</text>
        <dbReference type="Rhea" id="RHEA:31547"/>
        <dbReference type="ChEBI" id="CHEBI:33019"/>
        <dbReference type="ChEBI" id="CHEBI:62738"/>
        <dbReference type="ChEBI" id="CHEBI:175763"/>
        <dbReference type="EC" id="2.5.1.96"/>
    </reaction>
</comment>
<evidence type="ECO:0000256" key="9">
    <source>
        <dbReference type="ARBA" id="ARBA00031761"/>
    </source>
</evidence>
<dbReference type="PROSITE" id="PS01045">
    <property type="entry name" value="SQUALEN_PHYTOEN_SYN_2"/>
    <property type="match status" value="1"/>
</dbReference>